<name>A0A1H3X8M6_9BURK</name>
<proteinExistence type="predicted"/>
<dbReference type="PANTHER" id="PTHR35399">
    <property type="entry name" value="SLR8030 PROTEIN"/>
    <property type="match status" value="1"/>
</dbReference>
<evidence type="ECO:0008006" key="4">
    <source>
        <dbReference type="Google" id="ProtNLM"/>
    </source>
</evidence>
<dbReference type="Proteomes" id="UP000199002">
    <property type="component" value="Unassembled WGS sequence"/>
</dbReference>
<organism evidence="2 3">
    <name type="scientific">Acidovorax soli</name>
    <dbReference type="NCBI Taxonomy" id="592050"/>
    <lineage>
        <taxon>Bacteria</taxon>
        <taxon>Pseudomonadati</taxon>
        <taxon>Pseudomonadota</taxon>
        <taxon>Betaproteobacteria</taxon>
        <taxon>Burkholderiales</taxon>
        <taxon>Comamonadaceae</taxon>
        <taxon>Acidovorax</taxon>
    </lineage>
</organism>
<dbReference type="EMBL" id="FNQJ01000003">
    <property type="protein sequence ID" value="SDZ95004.1"/>
    <property type="molecule type" value="Genomic_DNA"/>
</dbReference>
<sequence length="682" mass="71654">MPHTTPTRRKTLQMLAGFPLLPLGAGSSAASLLAACGGGDGAPAATFKSAEFVGFATPGLTEAAAIATTTVKSSLKITYSDNSTTTFALGYESFFKTGDSVEKTGGGKIVAAGYFDSTGKPITAIKADDGSVAVLDGYNKDVAVAGWATAGQVYSECVDGTSFLTVPNAPANTVYAVVQFEYNSNAYGKLPSPIAVLTLNQDANTGKLTLKSYHNVDTFANDAKGLWIPCGGSLSPWGTHLSSEEYHPDAFDQGDNQSLKNLKAFSQNAFGDANASPYWYGHLPEVTVKADGTGTFKKYYNQGRYSRELVQVFPDQRTTLGGDDANNSGLFMFVADKAADLSSGTLYVAKYTSALNETSTGKILWIKLGKATSDEVKTLVNNTALTTVSTNAAGIKENGILASTTTNPNDATYTEVKVSGKSMWIKLKAGQEKAAAFLETHRYASLKGATQVFNKMEGTAVNAKDKIAYTAISGSTSTLVAGSTHNKELPLNAPAGSVPGASLVGFKSNTAGYVLAHKLAGGQKDSDGNPIDSEWVPVETSLLLAGVQLSAPDAMGNTDDAEKISQADNLKFSEKLRTLFIGEDSGQHVNNYIWAYNVDTKSLVRVLSAPAGAECTGLQGLDSLNGWTYISASFQHAGEYTRDTVAAIKTVGSDVDKAINANYKNKLSASVGYITFNGVKLS</sequence>
<keyword evidence="1" id="KW-0732">Signal</keyword>
<protein>
    <recommendedName>
        <fullName evidence="4">Alkaline phosphatase</fullName>
    </recommendedName>
</protein>
<keyword evidence="3" id="KW-1185">Reference proteome</keyword>
<dbReference type="GeneID" id="34233776"/>
<dbReference type="Pfam" id="PF05787">
    <property type="entry name" value="PhoX"/>
    <property type="match status" value="1"/>
</dbReference>
<dbReference type="RefSeq" id="WP_092697189.1">
    <property type="nucleotide sequence ID" value="NZ_CAXIQU010000040.1"/>
</dbReference>
<evidence type="ECO:0000256" key="1">
    <source>
        <dbReference type="SAM" id="SignalP"/>
    </source>
</evidence>
<dbReference type="AlphaFoldDB" id="A0A1H3X8M6"/>
<dbReference type="InterPro" id="IPR008557">
    <property type="entry name" value="PhoX"/>
</dbReference>
<evidence type="ECO:0000313" key="2">
    <source>
        <dbReference type="EMBL" id="SDZ95004.1"/>
    </source>
</evidence>
<dbReference type="STRING" id="592050.SAMN05421875_103230"/>
<feature type="signal peptide" evidence="1">
    <location>
        <begin position="1"/>
        <end position="34"/>
    </location>
</feature>
<feature type="chain" id="PRO_5011656359" description="Alkaline phosphatase" evidence="1">
    <location>
        <begin position="35"/>
        <end position="682"/>
    </location>
</feature>
<dbReference type="PANTHER" id="PTHR35399:SF2">
    <property type="entry name" value="DUF839 DOMAIN-CONTAINING PROTEIN"/>
    <property type="match status" value="1"/>
</dbReference>
<evidence type="ECO:0000313" key="3">
    <source>
        <dbReference type="Proteomes" id="UP000199002"/>
    </source>
</evidence>
<reference evidence="3" key="1">
    <citation type="submission" date="2016-10" db="EMBL/GenBank/DDBJ databases">
        <authorList>
            <person name="Varghese N."/>
            <person name="Submissions S."/>
        </authorList>
    </citation>
    <scope>NUCLEOTIDE SEQUENCE [LARGE SCALE GENOMIC DNA]</scope>
    <source>
        <strain evidence="3">DSM 25157</strain>
    </source>
</reference>
<gene>
    <name evidence="2" type="ORF">SAMN05421875_103230</name>
</gene>
<accession>A0A1H3X8M6</accession>